<keyword evidence="10" id="KW-0501">Molybdenum cofactor biosynthesis</keyword>
<dbReference type="Pfam" id="PF06463">
    <property type="entry name" value="Mob_synth_C"/>
    <property type="match status" value="1"/>
</dbReference>
<dbReference type="PROSITE" id="PS01305">
    <property type="entry name" value="MOAA_NIFB_PQQE"/>
    <property type="match status" value="1"/>
</dbReference>
<dbReference type="InterPro" id="IPR058240">
    <property type="entry name" value="rSAM_sf"/>
</dbReference>
<evidence type="ECO:0000256" key="2">
    <source>
        <dbReference type="ARBA" id="ARBA00012167"/>
    </source>
</evidence>
<comment type="catalytic activity">
    <reaction evidence="12">
        <text>GTP + AH2 + S-adenosyl-L-methionine = (8S)-3',8-cyclo-7,8-dihydroguanosine 5'-triphosphate + 5'-deoxyadenosine + L-methionine + A + H(+)</text>
        <dbReference type="Rhea" id="RHEA:49576"/>
        <dbReference type="ChEBI" id="CHEBI:13193"/>
        <dbReference type="ChEBI" id="CHEBI:15378"/>
        <dbReference type="ChEBI" id="CHEBI:17319"/>
        <dbReference type="ChEBI" id="CHEBI:17499"/>
        <dbReference type="ChEBI" id="CHEBI:37565"/>
        <dbReference type="ChEBI" id="CHEBI:57844"/>
        <dbReference type="ChEBI" id="CHEBI:59789"/>
        <dbReference type="ChEBI" id="CHEBI:131766"/>
        <dbReference type="EC" id="4.1.99.22"/>
    </reaction>
</comment>
<keyword evidence="5" id="KW-0479">Metal-binding</keyword>
<keyword evidence="16" id="KW-1185">Reference proteome</keyword>
<evidence type="ECO:0000256" key="9">
    <source>
        <dbReference type="ARBA" id="ARBA00023134"/>
    </source>
</evidence>
<feature type="region of interest" description="Disordered" evidence="13">
    <location>
        <begin position="308"/>
        <end position="328"/>
    </location>
</feature>
<feature type="domain" description="Radical SAM core" evidence="14">
    <location>
        <begin position="5"/>
        <end position="226"/>
    </location>
</feature>
<protein>
    <recommendedName>
        <fullName evidence="2">GTP 3',8-cyclase</fullName>
        <ecNumber evidence="2">4.1.99.22</ecNumber>
    </recommendedName>
</protein>
<evidence type="ECO:0000256" key="4">
    <source>
        <dbReference type="ARBA" id="ARBA00022691"/>
    </source>
</evidence>
<dbReference type="InterPro" id="IPR050105">
    <property type="entry name" value="MoCo_biosynth_MoaA/MoaC"/>
</dbReference>
<evidence type="ECO:0000256" key="1">
    <source>
        <dbReference type="ARBA" id="ARBA00001966"/>
    </source>
</evidence>
<dbReference type="SUPFAM" id="SSF102114">
    <property type="entry name" value="Radical SAM enzymes"/>
    <property type="match status" value="1"/>
</dbReference>
<dbReference type="PANTHER" id="PTHR22960:SF0">
    <property type="entry name" value="MOLYBDENUM COFACTOR BIOSYNTHESIS PROTEIN 1"/>
    <property type="match status" value="1"/>
</dbReference>
<evidence type="ECO:0000256" key="6">
    <source>
        <dbReference type="ARBA" id="ARBA00022741"/>
    </source>
</evidence>
<keyword evidence="11 15" id="KW-0456">Lyase</keyword>
<dbReference type="EC" id="4.1.99.22" evidence="2"/>
<dbReference type="Proteomes" id="UP001597010">
    <property type="component" value="Unassembled WGS sequence"/>
</dbReference>
<dbReference type="InterPro" id="IPR013785">
    <property type="entry name" value="Aldolase_TIM"/>
</dbReference>
<evidence type="ECO:0000259" key="14">
    <source>
        <dbReference type="PROSITE" id="PS51918"/>
    </source>
</evidence>
<dbReference type="EMBL" id="JBHTHZ010000005">
    <property type="protein sequence ID" value="MFD0793713.1"/>
    <property type="molecule type" value="Genomic_DNA"/>
</dbReference>
<dbReference type="Pfam" id="PF04055">
    <property type="entry name" value="Radical_SAM"/>
    <property type="match status" value="1"/>
</dbReference>
<evidence type="ECO:0000256" key="10">
    <source>
        <dbReference type="ARBA" id="ARBA00023150"/>
    </source>
</evidence>
<evidence type="ECO:0000313" key="16">
    <source>
        <dbReference type="Proteomes" id="UP001597010"/>
    </source>
</evidence>
<dbReference type="InterPro" id="IPR040064">
    <property type="entry name" value="MoaA-like"/>
</dbReference>
<evidence type="ECO:0000256" key="13">
    <source>
        <dbReference type="SAM" id="MobiDB-lite"/>
    </source>
</evidence>
<dbReference type="SFLD" id="SFLDG01383">
    <property type="entry name" value="cyclic_pyranopterin_phosphate"/>
    <property type="match status" value="1"/>
</dbReference>
<comment type="caution">
    <text evidence="15">The sequence shown here is derived from an EMBL/GenBank/DDBJ whole genome shotgun (WGS) entry which is preliminary data.</text>
</comment>
<dbReference type="SFLD" id="SFLDS00029">
    <property type="entry name" value="Radical_SAM"/>
    <property type="match status" value="1"/>
</dbReference>
<evidence type="ECO:0000256" key="5">
    <source>
        <dbReference type="ARBA" id="ARBA00022723"/>
    </source>
</evidence>
<evidence type="ECO:0000313" key="15">
    <source>
        <dbReference type="EMBL" id="MFD0793713.1"/>
    </source>
</evidence>
<keyword evidence="3" id="KW-0004">4Fe-4S</keyword>
<gene>
    <name evidence="15" type="primary">moaA</name>
    <name evidence="15" type="ORF">ACFQZX_08795</name>
</gene>
<keyword evidence="6" id="KW-0547">Nucleotide-binding</keyword>
<dbReference type="CDD" id="cd21117">
    <property type="entry name" value="Twitch_MoaA"/>
    <property type="match status" value="1"/>
</dbReference>
<accession>A0ABW3ARK1</accession>
<sequence>MLLDNHGRKINYLRLAVTDRCNLRCFYCMPEEGLDWLSRTELMSYEEILQTCTLLVKMGIDKIRITGGEPFVRKDIMQLLTTLSKLDGLNELTLTTNGVLTAPFVPELKKIGVRSVNLSLDTLDANRFFSITRRDEFASVMETLEMLLKHNIEVKINTVVMSGKNTQDIIPLVELTRVLPVSVRFIEEMPFNGDGHTHSGIAWNYVRIFEEMRHSFPAIQKISDPQFSTSYNYQIPGHKGTVGLIAAYSRTFCGSCNRIRITPQGVLKNCLYDDGVLNIKDLLRLSITEKELERTLLAALNTREKDGWQAERKRLENPASESMATIGG</sequence>
<reference evidence="16" key="1">
    <citation type="journal article" date="2019" name="Int. J. Syst. Evol. Microbiol.">
        <title>The Global Catalogue of Microorganisms (GCM) 10K type strain sequencing project: providing services to taxonomists for standard genome sequencing and annotation.</title>
        <authorList>
            <consortium name="The Broad Institute Genomics Platform"/>
            <consortium name="The Broad Institute Genome Sequencing Center for Infectious Disease"/>
            <person name="Wu L."/>
            <person name="Ma J."/>
        </authorList>
    </citation>
    <scope>NUCLEOTIDE SEQUENCE [LARGE SCALE GENOMIC DNA]</scope>
    <source>
        <strain evidence="16">CCUG 61484</strain>
    </source>
</reference>
<dbReference type="PROSITE" id="PS51918">
    <property type="entry name" value="RADICAL_SAM"/>
    <property type="match status" value="1"/>
</dbReference>
<evidence type="ECO:0000256" key="7">
    <source>
        <dbReference type="ARBA" id="ARBA00023004"/>
    </source>
</evidence>
<dbReference type="InterPro" id="IPR013483">
    <property type="entry name" value="MoaA"/>
</dbReference>
<keyword evidence="9" id="KW-0342">GTP-binding</keyword>
<dbReference type="NCBIfam" id="TIGR02666">
    <property type="entry name" value="moaA"/>
    <property type="match status" value="1"/>
</dbReference>
<dbReference type="GO" id="GO:0061798">
    <property type="term" value="F:GTP 3',8'-cyclase activity"/>
    <property type="evidence" value="ECO:0007669"/>
    <property type="project" value="UniProtKB-EC"/>
</dbReference>
<organism evidence="15 16">
    <name type="scientific">Mucilaginibacter litoreus</name>
    <dbReference type="NCBI Taxonomy" id="1048221"/>
    <lineage>
        <taxon>Bacteria</taxon>
        <taxon>Pseudomonadati</taxon>
        <taxon>Bacteroidota</taxon>
        <taxon>Sphingobacteriia</taxon>
        <taxon>Sphingobacteriales</taxon>
        <taxon>Sphingobacteriaceae</taxon>
        <taxon>Mucilaginibacter</taxon>
    </lineage>
</organism>
<dbReference type="SFLD" id="SFLDG01386">
    <property type="entry name" value="main_SPASM_domain-containing"/>
    <property type="match status" value="1"/>
</dbReference>
<dbReference type="CDD" id="cd01335">
    <property type="entry name" value="Radical_SAM"/>
    <property type="match status" value="1"/>
</dbReference>
<keyword evidence="8" id="KW-0411">Iron-sulfur</keyword>
<evidence type="ECO:0000256" key="12">
    <source>
        <dbReference type="ARBA" id="ARBA00048697"/>
    </source>
</evidence>
<feature type="compositionally biased region" description="Polar residues" evidence="13">
    <location>
        <begin position="319"/>
        <end position="328"/>
    </location>
</feature>
<dbReference type="InterPro" id="IPR006638">
    <property type="entry name" value="Elp3/MiaA/NifB-like_rSAM"/>
</dbReference>
<dbReference type="InterPro" id="IPR000385">
    <property type="entry name" value="MoaA_NifB_PqqE_Fe-S-bd_CS"/>
</dbReference>
<evidence type="ECO:0000256" key="3">
    <source>
        <dbReference type="ARBA" id="ARBA00022485"/>
    </source>
</evidence>
<evidence type="ECO:0000256" key="11">
    <source>
        <dbReference type="ARBA" id="ARBA00023239"/>
    </source>
</evidence>
<dbReference type="SMART" id="SM00729">
    <property type="entry name" value="Elp3"/>
    <property type="match status" value="1"/>
</dbReference>
<dbReference type="RefSeq" id="WP_377113910.1">
    <property type="nucleotide sequence ID" value="NZ_JBHTHZ010000005.1"/>
</dbReference>
<proteinExistence type="predicted"/>
<dbReference type="Gene3D" id="3.20.20.70">
    <property type="entry name" value="Aldolase class I"/>
    <property type="match status" value="1"/>
</dbReference>
<name>A0ABW3ARK1_9SPHI</name>
<evidence type="ECO:0000256" key="8">
    <source>
        <dbReference type="ARBA" id="ARBA00023014"/>
    </source>
</evidence>
<dbReference type="InterPro" id="IPR010505">
    <property type="entry name" value="MoaA_twitch"/>
</dbReference>
<dbReference type="SFLD" id="SFLDG01067">
    <property type="entry name" value="SPASM/twitch_domain_containing"/>
    <property type="match status" value="1"/>
</dbReference>
<comment type="cofactor">
    <cofactor evidence="1">
        <name>[4Fe-4S] cluster</name>
        <dbReference type="ChEBI" id="CHEBI:49883"/>
    </cofactor>
</comment>
<dbReference type="InterPro" id="IPR007197">
    <property type="entry name" value="rSAM"/>
</dbReference>
<dbReference type="PANTHER" id="PTHR22960">
    <property type="entry name" value="MOLYBDOPTERIN COFACTOR SYNTHESIS PROTEIN A"/>
    <property type="match status" value="1"/>
</dbReference>
<keyword evidence="7" id="KW-0408">Iron</keyword>
<keyword evidence="4" id="KW-0949">S-adenosyl-L-methionine</keyword>